<accession>A0A0A9D255</accession>
<name>A0A0A9D255_ARUDO</name>
<organism evidence="1">
    <name type="scientific">Arundo donax</name>
    <name type="common">Giant reed</name>
    <name type="synonym">Donax arundinaceus</name>
    <dbReference type="NCBI Taxonomy" id="35708"/>
    <lineage>
        <taxon>Eukaryota</taxon>
        <taxon>Viridiplantae</taxon>
        <taxon>Streptophyta</taxon>
        <taxon>Embryophyta</taxon>
        <taxon>Tracheophyta</taxon>
        <taxon>Spermatophyta</taxon>
        <taxon>Magnoliopsida</taxon>
        <taxon>Liliopsida</taxon>
        <taxon>Poales</taxon>
        <taxon>Poaceae</taxon>
        <taxon>PACMAD clade</taxon>
        <taxon>Arundinoideae</taxon>
        <taxon>Arundineae</taxon>
        <taxon>Arundo</taxon>
    </lineage>
</organism>
<dbReference type="AlphaFoldDB" id="A0A0A9D255"/>
<proteinExistence type="predicted"/>
<sequence length="103" mass="11888">MILRYQAFPETVPQMEEQDLQGLMKNPCGTKGCPSSQEHQIQDALQSKPLSCLCHRQASFGTVPYSTMQRKLPVLWILLFSPPVELSEYLQKYLLHYSSHDLY</sequence>
<dbReference type="EMBL" id="GBRH01218170">
    <property type="protein sequence ID" value="JAD79725.1"/>
    <property type="molecule type" value="Transcribed_RNA"/>
</dbReference>
<protein>
    <submittedName>
        <fullName evidence="1">Similar to PIE1 (PHOTOPERIOD-INDEPENDENT EARLY FLOWERING 1)</fullName>
    </submittedName>
</protein>
<reference evidence="1" key="1">
    <citation type="submission" date="2014-09" db="EMBL/GenBank/DDBJ databases">
        <authorList>
            <person name="Magalhaes I.L.F."/>
            <person name="Oliveira U."/>
            <person name="Santos F.R."/>
            <person name="Vidigal T.H.D.A."/>
            <person name="Brescovit A.D."/>
            <person name="Santos A.J."/>
        </authorList>
    </citation>
    <scope>NUCLEOTIDE SEQUENCE</scope>
    <source>
        <tissue evidence="1">Shoot tissue taken approximately 20 cm above the soil surface</tissue>
    </source>
</reference>
<evidence type="ECO:0000313" key="1">
    <source>
        <dbReference type="EMBL" id="JAD79725.1"/>
    </source>
</evidence>
<reference evidence="1" key="2">
    <citation type="journal article" date="2015" name="Data Brief">
        <title>Shoot transcriptome of the giant reed, Arundo donax.</title>
        <authorList>
            <person name="Barrero R.A."/>
            <person name="Guerrero F.D."/>
            <person name="Moolhuijzen P."/>
            <person name="Goolsby J.A."/>
            <person name="Tidwell J."/>
            <person name="Bellgard S.E."/>
            <person name="Bellgard M.I."/>
        </authorList>
    </citation>
    <scope>NUCLEOTIDE SEQUENCE</scope>
    <source>
        <tissue evidence="1">Shoot tissue taken approximately 20 cm above the soil surface</tissue>
    </source>
</reference>